<dbReference type="EMBL" id="RJVU01046050">
    <property type="protein sequence ID" value="ROL44466.1"/>
    <property type="molecule type" value="Genomic_DNA"/>
</dbReference>
<evidence type="ECO:0000313" key="2">
    <source>
        <dbReference type="EMBL" id="ROL44466.1"/>
    </source>
</evidence>
<keyword evidence="3" id="KW-1185">Reference proteome</keyword>
<gene>
    <name evidence="2" type="ORF">DPX16_20735</name>
</gene>
<proteinExistence type="predicted"/>
<dbReference type="AlphaFoldDB" id="A0A3N0YE00"/>
<keyword evidence="1" id="KW-1133">Transmembrane helix</keyword>
<reference evidence="2 3" key="1">
    <citation type="submission" date="2018-10" db="EMBL/GenBank/DDBJ databases">
        <title>Genome assembly for a Yunnan-Guizhou Plateau 3E fish, Anabarilius grahami (Regan), and its evolutionary and genetic applications.</title>
        <authorList>
            <person name="Jiang W."/>
        </authorList>
    </citation>
    <scope>NUCLEOTIDE SEQUENCE [LARGE SCALE GENOMIC DNA]</scope>
    <source>
        <strain evidence="2">AG-KIZ</strain>
        <tissue evidence="2">Muscle</tissue>
    </source>
</reference>
<name>A0A3N0YE00_ANAGA</name>
<dbReference type="Proteomes" id="UP000281406">
    <property type="component" value="Unassembled WGS sequence"/>
</dbReference>
<evidence type="ECO:0000313" key="3">
    <source>
        <dbReference type="Proteomes" id="UP000281406"/>
    </source>
</evidence>
<organism evidence="2 3">
    <name type="scientific">Anabarilius grahami</name>
    <name type="common">Kanglang fish</name>
    <name type="synonym">Barilius grahami</name>
    <dbReference type="NCBI Taxonomy" id="495550"/>
    <lineage>
        <taxon>Eukaryota</taxon>
        <taxon>Metazoa</taxon>
        <taxon>Chordata</taxon>
        <taxon>Craniata</taxon>
        <taxon>Vertebrata</taxon>
        <taxon>Euteleostomi</taxon>
        <taxon>Actinopterygii</taxon>
        <taxon>Neopterygii</taxon>
        <taxon>Teleostei</taxon>
        <taxon>Ostariophysi</taxon>
        <taxon>Cypriniformes</taxon>
        <taxon>Xenocyprididae</taxon>
        <taxon>Xenocypridinae</taxon>
        <taxon>Xenocypridinae incertae sedis</taxon>
        <taxon>Anabarilius</taxon>
    </lineage>
</organism>
<feature type="transmembrane region" description="Helical" evidence="1">
    <location>
        <begin position="100"/>
        <end position="123"/>
    </location>
</feature>
<protein>
    <submittedName>
        <fullName evidence="2">Uncharacterized protein</fullName>
    </submittedName>
</protein>
<sequence length="127" mass="14392">MQVKFVADDSLVTDTCLVFPGIVDGRQTWSRRDTETLTADEENTRDLGERWRQGSHNVPYLTVGFSRYRVDLVYLQRAPEMKFPADPESRRALTGRQKSAAVRFTTIVSGFILFNVGMMTLTIGRTG</sequence>
<comment type="caution">
    <text evidence="2">The sequence shown here is derived from an EMBL/GenBank/DDBJ whole genome shotgun (WGS) entry which is preliminary data.</text>
</comment>
<accession>A0A3N0YE00</accession>
<keyword evidence="1" id="KW-0472">Membrane</keyword>
<keyword evidence="1" id="KW-0812">Transmembrane</keyword>
<evidence type="ECO:0000256" key="1">
    <source>
        <dbReference type="SAM" id="Phobius"/>
    </source>
</evidence>